<dbReference type="InterPro" id="IPR002083">
    <property type="entry name" value="MATH/TRAF_dom"/>
</dbReference>
<keyword evidence="3" id="KW-1185">Reference proteome</keyword>
<evidence type="ECO:0000313" key="2">
    <source>
        <dbReference type="EMBL" id="KAK9934109.1"/>
    </source>
</evidence>
<dbReference type="Pfam" id="PF22486">
    <property type="entry name" value="MATH_2"/>
    <property type="match status" value="2"/>
</dbReference>
<dbReference type="InterPro" id="IPR008974">
    <property type="entry name" value="TRAF-like"/>
</dbReference>
<reference evidence="2 3" key="1">
    <citation type="journal article" date="2023" name="G3 (Bethesda)">
        <title>A chromosome-length genome assembly and annotation of blackberry (Rubus argutus, cv. 'Hillquist').</title>
        <authorList>
            <person name="Bruna T."/>
            <person name="Aryal R."/>
            <person name="Dudchenko O."/>
            <person name="Sargent D.J."/>
            <person name="Mead D."/>
            <person name="Buti M."/>
            <person name="Cavallini A."/>
            <person name="Hytonen T."/>
            <person name="Andres J."/>
            <person name="Pham M."/>
            <person name="Weisz D."/>
            <person name="Mascagni F."/>
            <person name="Usai G."/>
            <person name="Natali L."/>
            <person name="Bassil N."/>
            <person name="Fernandez G.E."/>
            <person name="Lomsadze A."/>
            <person name="Armour M."/>
            <person name="Olukolu B."/>
            <person name="Poorten T."/>
            <person name="Britton C."/>
            <person name="Davik J."/>
            <person name="Ashrafi H."/>
            <person name="Aiden E.L."/>
            <person name="Borodovsky M."/>
            <person name="Worthington M."/>
        </authorList>
    </citation>
    <scope>NUCLEOTIDE SEQUENCE [LARGE SCALE GENOMIC DNA]</scope>
    <source>
        <strain evidence="2">PI 553951</strain>
    </source>
</reference>
<gene>
    <name evidence="2" type="ORF">M0R45_021265</name>
</gene>
<dbReference type="CDD" id="cd00121">
    <property type="entry name" value="MATH"/>
    <property type="match status" value="2"/>
</dbReference>
<dbReference type="AlphaFoldDB" id="A0AAW1XD65"/>
<dbReference type="SMART" id="SM00061">
    <property type="entry name" value="MATH"/>
    <property type="match status" value="2"/>
</dbReference>
<name>A0AAW1XD65_RUBAR</name>
<dbReference type="Gene3D" id="2.60.210.10">
    <property type="entry name" value="Apoptosis, Tumor Necrosis Factor Receptor Associated Protein 2, Chain A"/>
    <property type="match status" value="2"/>
</dbReference>
<organism evidence="2 3">
    <name type="scientific">Rubus argutus</name>
    <name type="common">Southern blackberry</name>
    <dbReference type="NCBI Taxonomy" id="59490"/>
    <lineage>
        <taxon>Eukaryota</taxon>
        <taxon>Viridiplantae</taxon>
        <taxon>Streptophyta</taxon>
        <taxon>Embryophyta</taxon>
        <taxon>Tracheophyta</taxon>
        <taxon>Spermatophyta</taxon>
        <taxon>Magnoliopsida</taxon>
        <taxon>eudicotyledons</taxon>
        <taxon>Gunneridae</taxon>
        <taxon>Pentapetalae</taxon>
        <taxon>rosids</taxon>
        <taxon>fabids</taxon>
        <taxon>Rosales</taxon>
        <taxon>Rosaceae</taxon>
        <taxon>Rosoideae</taxon>
        <taxon>Rosoideae incertae sedis</taxon>
        <taxon>Rubus</taxon>
    </lineage>
</organism>
<dbReference type="PANTHER" id="PTHR46162">
    <property type="entry name" value="TRAF-LIKE FAMILY PROTEIN"/>
    <property type="match status" value="1"/>
</dbReference>
<dbReference type="SUPFAM" id="SSF49599">
    <property type="entry name" value="TRAF domain-like"/>
    <property type="match status" value="2"/>
</dbReference>
<feature type="domain" description="MATH" evidence="1">
    <location>
        <begin position="201"/>
        <end position="328"/>
    </location>
</feature>
<sequence>MVLTLSLKTSFFRTVFLKQTLPVVNFIAMGSHDGVLRSYSGSPPSHYSLKVDSFSFMTENTVDGYEAEEFQAGGHKWRLVIYPSGNKRKNVEGHISLYLEMAGENSLEGDWEIYVDFRLFLLDQKKGKYLVIEDAFTKENCFHREMLRSPGFDKLMALEEFTDDSNGYVVDDTCVFGAEVFVCKERTKDRRERLLRINNATYKQVWKVDNFSKLNAGNYESEPFNAGNQKWKMMLYPKGNDSGVGTHLSLYLALSDLKPTPPVSKIFAEFSLRIIDQKHADHETWTSKYCFTTKCSSWGWPKFISLSTFSMAGKGFLMKDTCILEAEVTVRGIAKVL</sequence>
<dbReference type="Proteomes" id="UP001457282">
    <property type="component" value="Unassembled WGS sequence"/>
</dbReference>
<proteinExistence type="predicted"/>
<evidence type="ECO:0000259" key="1">
    <source>
        <dbReference type="PROSITE" id="PS50144"/>
    </source>
</evidence>
<feature type="domain" description="MATH" evidence="1">
    <location>
        <begin position="44"/>
        <end position="180"/>
    </location>
</feature>
<comment type="caution">
    <text evidence="2">The sequence shown here is derived from an EMBL/GenBank/DDBJ whole genome shotgun (WGS) entry which is preliminary data.</text>
</comment>
<accession>A0AAW1XD65</accession>
<dbReference type="PANTHER" id="PTHR46162:SF2">
    <property type="entry name" value="ANKYRIN REPEAT-CONTAINING PROTEIN-RELATED"/>
    <property type="match status" value="1"/>
</dbReference>
<dbReference type="EMBL" id="JBEDUW010000004">
    <property type="protein sequence ID" value="KAK9934109.1"/>
    <property type="molecule type" value="Genomic_DNA"/>
</dbReference>
<dbReference type="PROSITE" id="PS50144">
    <property type="entry name" value="MATH"/>
    <property type="match status" value="2"/>
</dbReference>
<protein>
    <recommendedName>
        <fullName evidence="1">MATH domain-containing protein</fullName>
    </recommendedName>
</protein>
<evidence type="ECO:0000313" key="3">
    <source>
        <dbReference type="Proteomes" id="UP001457282"/>
    </source>
</evidence>